<keyword evidence="2 4" id="KW-0479">Metal-binding</keyword>
<evidence type="ECO:0000256" key="3">
    <source>
        <dbReference type="ARBA" id="ARBA00023004"/>
    </source>
</evidence>
<dbReference type="PANTHER" id="PTHR24305:SF168">
    <property type="entry name" value="P450, PUTATIVE (EUROFUNG)-RELATED"/>
    <property type="match status" value="1"/>
</dbReference>
<sequence length="399" mass="44558">MVDDKAHQRVRSKLLPAYQGKGITNQEQVIDGQIAKFVGLIEKKYVSTTTRGAGGKTTKPFDMGKEFSYFTQDAISAVEFGKPFGYMDEDDDFYGAIAAMEGMLLPCALMGLLQPLLWLVTSPLAKPFMPRKTDRHGVGRLLGVIDGRVSERYGEKKVRNMDVLQVLVDTGLPREEVEAEALVHLLAGTDTTAGALRNTVFFLSTNPGAYRRLQDEIDNVAGRVTRPVIADAEARELKFLQACLKESLRMWPPISGLQAKTSDTDDVICGLNVPAGTNIGLSIFDMMRDKDVFGDDAEVYEPLRWLEAESEKLKEMEATQGLVFASGSKWECLGKRLANIEMGKVLFELFLRFDFKMMNPAEPFRWTHMGFTLHEDMNVIITKRESNLGVPVVNNHLVH</sequence>
<evidence type="ECO:0000313" key="6">
    <source>
        <dbReference type="Proteomes" id="UP001302602"/>
    </source>
</evidence>
<name>A0AAN6TQX7_9PEZI</name>
<gene>
    <name evidence="5" type="ORF">N657DRAFT_319965</name>
</gene>
<dbReference type="Pfam" id="PF00067">
    <property type="entry name" value="p450"/>
    <property type="match status" value="1"/>
</dbReference>
<dbReference type="GO" id="GO:0004497">
    <property type="term" value="F:monooxygenase activity"/>
    <property type="evidence" value="ECO:0007669"/>
    <property type="project" value="InterPro"/>
</dbReference>
<dbReference type="GO" id="GO:0005506">
    <property type="term" value="F:iron ion binding"/>
    <property type="evidence" value="ECO:0007669"/>
    <property type="project" value="InterPro"/>
</dbReference>
<reference evidence="5" key="1">
    <citation type="journal article" date="2023" name="Mol. Phylogenet. Evol.">
        <title>Genome-scale phylogeny and comparative genomics of the fungal order Sordariales.</title>
        <authorList>
            <person name="Hensen N."/>
            <person name="Bonometti L."/>
            <person name="Westerberg I."/>
            <person name="Brannstrom I.O."/>
            <person name="Guillou S."/>
            <person name="Cros-Aarteil S."/>
            <person name="Calhoun S."/>
            <person name="Haridas S."/>
            <person name="Kuo A."/>
            <person name="Mondo S."/>
            <person name="Pangilinan J."/>
            <person name="Riley R."/>
            <person name="LaButti K."/>
            <person name="Andreopoulos B."/>
            <person name="Lipzen A."/>
            <person name="Chen C."/>
            <person name="Yan M."/>
            <person name="Daum C."/>
            <person name="Ng V."/>
            <person name="Clum A."/>
            <person name="Steindorff A."/>
            <person name="Ohm R.A."/>
            <person name="Martin F."/>
            <person name="Silar P."/>
            <person name="Natvig D.O."/>
            <person name="Lalanne C."/>
            <person name="Gautier V."/>
            <person name="Ament-Velasquez S.L."/>
            <person name="Kruys A."/>
            <person name="Hutchinson M.I."/>
            <person name="Powell A.J."/>
            <person name="Barry K."/>
            <person name="Miller A.N."/>
            <person name="Grigoriev I.V."/>
            <person name="Debuchy R."/>
            <person name="Gladieux P."/>
            <person name="Hiltunen Thoren M."/>
            <person name="Johannesson H."/>
        </authorList>
    </citation>
    <scope>NUCLEOTIDE SEQUENCE</scope>
    <source>
        <strain evidence="5">CBS 731.68</strain>
    </source>
</reference>
<protein>
    <submittedName>
        <fullName evidence="5">Cytochrome P450</fullName>
    </submittedName>
</protein>
<dbReference type="SUPFAM" id="SSF48264">
    <property type="entry name" value="Cytochrome P450"/>
    <property type="match status" value="1"/>
</dbReference>
<dbReference type="GeneID" id="87823555"/>
<organism evidence="5 6">
    <name type="scientific">Parathielavia appendiculata</name>
    <dbReference type="NCBI Taxonomy" id="2587402"/>
    <lineage>
        <taxon>Eukaryota</taxon>
        <taxon>Fungi</taxon>
        <taxon>Dikarya</taxon>
        <taxon>Ascomycota</taxon>
        <taxon>Pezizomycotina</taxon>
        <taxon>Sordariomycetes</taxon>
        <taxon>Sordariomycetidae</taxon>
        <taxon>Sordariales</taxon>
        <taxon>Chaetomiaceae</taxon>
        <taxon>Parathielavia</taxon>
    </lineage>
</organism>
<dbReference type="InterPro" id="IPR050121">
    <property type="entry name" value="Cytochrome_P450_monoxygenase"/>
</dbReference>
<evidence type="ECO:0000256" key="1">
    <source>
        <dbReference type="ARBA" id="ARBA00022617"/>
    </source>
</evidence>
<dbReference type="RefSeq" id="XP_062642813.1">
    <property type="nucleotide sequence ID" value="XM_062786786.1"/>
</dbReference>
<feature type="binding site" description="axial binding residue" evidence="4">
    <location>
        <position position="332"/>
    </location>
    <ligand>
        <name>heme</name>
        <dbReference type="ChEBI" id="CHEBI:30413"/>
    </ligand>
    <ligandPart>
        <name>Fe</name>
        <dbReference type="ChEBI" id="CHEBI:18248"/>
    </ligandPart>
</feature>
<proteinExistence type="predicted"/>
<dbReference type="PRINTS" id="PR00463">
    <property type="entry name" value="EP450I"/>
</dbReference>
<dbReference type="InterPro" id="IPR001128">
    <property type="entry name" value="Cyt_P450"/>
</dbReference>
<evidence type="ECO:0000256" key="2">
    <source>
        <dbReference type="ARBA" id="ARBA00022723"/>
    </source>
</evidence>
<keyword evidence="1 4" id="KW-0349">Heme</keyword>
<comment type="cofactor">
    <cofactor evidence="4">
        <name>heme</name>
        <dbReference type="ChEBI" id="CHEBI:30413"/>
    </cofactor>
</comment>
<dbReference type="GO" id="GO:0020037">
    <property type="term" value="F:heme binding"/>
    <property type="evidence" value="ECO:0007669"/>
    <property type="project" value="InterPro"/>
</dbReference>
<keyword evidence="3 4" id="KW-0408">Iron</keyword>
<comment type="caution">
    <text evidence="5">The sequence shown here is derived from an EMBL/GenBank/DDBJ whole genome shotgun (WGS) entry which is preliminary data.</text>
</comment>
<dbReference type="Proteomes" id="UP001302602">
    <property type="component" value="Unassembled WGS sequence"/>
</dbReference>
<dbReference type="AlphaFoldDB" id="A0AAN6TQX7"/>
<keyword evidence="6" id="KW-1185">Reference proteome</keyword>
<dbReference type="InterPro" id="IPR002401">
    <property type="entry name" value="Cyt_P450_E_grp-I"/>
</dbReference>
<dbReference type="Gene3D" id="1.10.630.10">
    <property type="entry name" value="Cytochrome P450"/>
    <property type="match status" value="1"/>
</dbReference>
<accession>A0AAN6TQX7</accession>
<dbReference type="PANTHER" id="PTHR24305">
    <property type="entry name" value="CYTOCHROME P450"/>
    <property type="match status" value="1"/>
</dbReference>
<evidence type="ECO:0000256" key="4">
    <source>
        <dbReference type="PIRSR" id="PIRSR602401-1"/>
    </source>
</evidence>
<dbReference type="InterPro" id="IPR036396">
    <property type="entry name" value="Cyt_P450_sf"/>
</dbReference>
<dbReference type="PRINTS" id="PR00385">
    <property type="entry name" value="P450"/>
</dbReference>
<dbReference type="GO" id="GO:0016705">
    <property type="term" value="F:oxidoreductase activity, acting on paired donors, with incorporation or reduction of molecular oxygen"/>
    <property type="evidence" value="ECO:0007669"/>
    <property type="project" value="InterPro"/>
</dbReference>
<evidence type="ECO:0000313" key="5">
    <source>
        <dbReference type="EMBL" id="KAK4119040.1"/>
    </source>
</evidence>
<dbReference type="EMBL" id="MU853254">
    <property type="protein sequence ID" value="KAK4119040.1"/>
    <property type="molecule type" value="Genomic_DNA"/>
</dbReference>
<reference evidence="5" key="2">
    <citation type="submission" date="2023-05" db="EMBL/GenBank/DDBJ databases">
        <authorList>
            <consortium name="Lawrence Berkeley National Laboratory"/>
            <person name="Steindorff A."/>
            <person name="Hensen N."/>
            <person name="Bonometti L."/>
            <person name="Westerberg I."/>
            <person name="Brannstrom I.O."/>
            <person name="Guillou S."/>
            <person name="Cros-Aarteil S."/>
            <person name="Calhoun S."/>
            <person name="Haridas S."/>
            <person name="Kuo A."/>
            <person name="Mondo S."/>
            <person name="Pangilinan J."/>
            <person name="Riley R."/>
            <person name="Labutti K."/>
            <person name="Andreopoulos B."/>
            <person name="Lipzen A."/>
            <person name="Chen C."/>
            <person name="Yanf M."/>
            <person name="Daum C."/>
            <person name="Ng V."/>
            <person name="Clum A."/>
            <person name="Ohm R."/>
            <person name="Martin F."/>
            <person name="Silar P."/>
            <person name="Natvig D."/>
            <person name="Lalanne C."/>
            <person name="Gautier V."/>
            <person name="Ament-Velasquez S.L."/>
            <person name="Kruys A."/>
            <person name="Hutchinson M.I."/>
            <person name="Powell A.J."/>
            <person name="Barry K."/>
            <person name="Miller A.N."/>
            <person name="Grigoriev I.V."/>
            <person name="Debuchy R."/>
            <person name="Gladieux P."/>
            <person name="Thoren M.H."/>
            <person name="Johannesson H."/>
        </authorList>
    </citation>
    <scope>NUCLEOTIDE SEQUENCE</scope>
    <source>
        <strain evidence="5">CBS 731.68</strain>
    </source>
</reference>